<dbReference type="InterPro" id="IPR025961">
    <property type="entry name" value="Metal_resist"/>
</dbReference>
<feature type="region of interest" description="Disordered" evidence="1">
    <location>
        <begin position="33"/>
        <end position="59"/>
    </location>
</feature>
<gene>
    <name evidence="2" type="ORF">KJ970_17810</name>
</gene>
<dbReference type="AlphaFoldDB" id="A0A948S014"/>
<dbReference type="EMBL" id="JAHJDP010000099">
    <property type="protein sequence ID" value="MBU2692777.1"/>
    <property type="molecule type" value="Genomic_DNA"/>
</dbReference>
<dbReference type="Pfam" id="PF13801">
    <property type="entry name" value="Metal_resist"/>
    <property type="match status" value="1"/>
</dbReference>
<reference evidence="2" key="1">
    <citation type="submission" date="2021-05" db="EMBL/GenBank/DDBJ databases">
        <title>Energy efficiency and biological interactions define the core microbiome of deep oligotrophic groundwater.</title>
        <authorList>
            <person name="Mehrshad M."/>
            <person name="Lopez-Fernandez M."/>
            <person name="Bell E."/>
            <person name="Bernier-Latmani R."/>
            <person name="Bertilsson S."/>
            <person name="Dopson M."/>
        </authorList>
    </citation>
    <scope>NUCLEOTIDE SEQUENCE</scope>
    <source>
        <strain evidence="2">Modern_marine.mb.64</strain>
    </source>
</reference>
<comment type="caution">
    <text evidence="2">The sequence shown here is derived from an EMBL/GenBank/DDBJ whole genome shotgun (WGS) entry which is preliminary data.</text>
</comment>
<evidence type="ECO:0000256" key="1">
    <source>
        <dbReference type="SAM" id="MobiDB-lite"/>
    </source>
</evidence>
<feature type="compositionally biased region" description="Pro residues" evidence="1">
    <location>
        <begin position="187"/>
        <end position="196"/>
    </location>
</feature>
<evidence type="ECO:0000313" key="3">
    <source>
        <dbReference type="Proteomes" id="UP000777784"/>
    </source>
</evidence>
<protein>
    <submittedName>
        <fullName evidence="2">Periplasmic heavy metal sensor</fullName>
    </submittedName>
</protein>
<proteinExistence type="predicted"/>
<dbReference type="Proteomes" id="UP000777784">
    <property type="component" value="Unassembled WGS sequence"/>
</dbReference>
<organism evidence="2 3">
    <name type="scientific">Eiseniibacteriota bacterium</name>
    <dbReference type="NCBI Taxonomy" id="2212470"/>
    <lineage>
        <taxon>Bacteria</taxon>
        <taxon>Candidatus Eiseniibacteriota</taxon>
    </lineage>
</organism>
<name>A0A948S014_UNCEI</name>
<dbReference type="Gene3D" id="1.20.120.1490">
    <property type="match status" value="1"/>
</dbReference>
<evidence type="ECO:0000313" key="2">
    <source>
        <dbReference type="EMBL" id="MBU2692777.1"/>
    </source>
</evidence>
<feature type="region of interest" description="Disordered" evidence="1">
    <location>
        <begin position="173"/>
        <end position="196"/>
    </location>
</feature>
<sequence length="196" mass="21503">MKRWWFLLLAFSLGLNGGLLYVELFGKGLNPDHSESSGAIGSREFDGPGGHRRPPGAAPNPVILVEQHLRQIAEPLGLSALQRDEIASLLTGILPLILEQQQGLHEARRALADQYAAPDLTPDLFRRGVDRLNAVQARLDSLVAEAMLQESVILTSEQRRDYIKIMPIGQYMGPPARDLGPGDPNHRPPPPPPRGH</sequence>
<accession>A0A948S014</accession>